<evidence type="ECO:0000313" key="3">
    <source>
        <dbReference type="Proteomes" id="UP000464787"/>
    </source>
</evidence>
<organism evidence="2 3">
    <name type="scientific">Xylophilus rhododendri</name>
    <dbReference type="NCBI Taxonomy" id="2697032"/>
    <lineage>
        <taxon>Bacteria</taxon>
        <taxon>Pseudomonadati</taxon>
        <taxon>Pseudomonadota</taxon>
        <taxon>Betaproteobacteria</taxon>
        <taxon>Burkholderiales</taxon>
        <taxon>Xylophilus</taxon>
    </lineage>
</organism>
<dbReference type="KEGG" id="xyk:GT347_22395"/>
<dbReference type="InterPro" id="IPR036465">
    <property type="entry name" value="vWFA_dom_sf"/>
</dbReference>
<dbReference type="SUPFAM" id="SSF53300">
    <property type="entry name" value="vWA-like"/>
    <property type="match status" value="1"/>
</dbReference>
<dbReference type="Pfam" id="PF10138">
    <property type="entry name" value="vWA-TerF-like"/>
    <property type="match status" value="1"/>
</dbReference>
<dbReference type="AlphaFoldDB" id="A0A857JBF0"/>
<feature type="domain" description="VWFA" evidence="1">
    <location>
        <begin position="30"/>
        <end position="237"/>
    </location>
</feature>
<protein>
    <recommendedName>
        <fullName evidence="1">VWFA domain-containing protein</fullName>
    </recommendedName>
</protein>
<dbReference type="PROSITE" id="PS50234">
    <property type="entry name" value="VWFA"/>
    <property type="match status" value="1"/>
</dbReference>
<dbReference type="InterPro" id="IPR019303">
    <property type="entry name" value="vWA_TerF_C"/>
</dbReference>
<dbReference type="CDD" id="cd00198">
    <property type="entry name" value="vWFA"/>
    <property type="match status" value="1"/>
</dbReference>
<name>A0A857JBF0_9BURK</name>
<dbReference type="Gene3D" id="3.40.50.410">
    <property type="entry name" value="von Willebrand factor, type A domain"/>
    <property type="match status" value="1"/>
</dbReference>
<dbReference type="RefSeq" id="WP_160554292.1">
    <property type="nucleotide sequence ID" value="NZ_CP047650.1"/>
</dbReference>
<reference evidence="2 3" key="1">
    <citation type="submission" date="2020-01" db="EMBL/GenBank/DDBJ databases">
        <title>Genome sequencing of strain KACC 21265.</title>
        <authorList>
            <person name="Heo J."/>
            <person name="Kim S.-J."/>
            <person name="Kim J.-S."/>
            <person name="Hong S.-B."/>
            <person name="Kwon S.-W."/>
        </authorList>
    </citation>
    <scope>NUCLEOTIDE SEQUENCE [LARGE SCALE GENOMIC DNA]</scope>
    <source>
        <strain evidence="2 3">KACC 21265</strain>
    </source>
</reference>
<dbReference type="Proteomes" id="UP000464787">
    <property type="component" value="Chromosome"/>
</dbReference>
<evidence type="ECO:0000259" key="1">
    <source>
        <dbReference type="PROSITE" id="PS50234"/>
    </source>
</evidence>
<keyword evidence="3" id="KW-1185">Reference proteome</keyword>
<sequence>MAITLNLTKSVPSLKLVLEKRGITRMPQLEMNIVADVSGSFEDEHREGVTNDLFTRLAPWGLSFDPDRQLDVFTFSSGPGSAHHVGSLTADNYQDFVARQIIAKVPGWNGGTDYSYVLEKMLQHYGWLPKAAGFLDGLLGRKPRSAARKRTLCAFITDGDNNDHARTRQVLAASQARADDAYILFLGVSNQGAGHFPFLEKVADEFGNTGFKRIADVRSFVQKSDDEINEFLIDPELAAWLSKA</sequence>
<proteinExistence type="predicted"/>
<gene>
    <name evidence="2" type="ORF">GT347_22395</name>
</gene>
<accession>A0A857JBF0</accession>
<evidence type="ECO:0000313" key="2">
    <source>
        <dbReference type="EMBL" id="QHJ00482.1"/>
    </source>
</evidence>
<dbReference type="InterPro" id="IPR002035">
    <property type="entry name" value="VWF_A"/>
</dbReference>
<dbReference type="EMBL" id="CP047650">
    <property type="protein sequence ID" value="QHJ00482.1"/>
    <property type="molecule type" value="Genomic_DNA"/>
</dbReference>